<dbReference type="Proteomes" id="UP001178148">
    <property type="component" value="Unassembled WGS sequence"/>
</dbReference>
<dbReference type="EMBL" id="JASXSV010000001">
    <property type="protein sequence ID" value="MDP0587915.1"/>
    <property type="molecule type" value="Genomic_DNA"/>
</dbReference>
<feature type="compositionally biased region" description="Basic and acidic residues" evidence="1">
    <location>
        <begin position="46"/>
        <end position="58"/>
    </location>
</feature>
<accession>A0AA90NRH1</accession>
<reference evidence="2 3" key="1">
    <citation type="journal article" date="2023" name="bioRxiv">
        <title>An intranuclear bacterial parasite of deep-sea mussels expresses apoptosis inhibitors acquired from its host.</title>
        <authorList>
            <person name="Gonzalez Porras M.A."/>
            <person name="Assie A."/>
            <person name="Tietjen M."/>
            <person name="Violette M."/>
            <person name="Kleiner M."/>
            <person name="Gruber-Vodicka H."/>
            <person name="Dubilier N."/>
            <person name="Leisch N."/>
        </authorList>
    </citation>
    <scope>NUCLEOTIDE SEQUENCE [LARGE SCALE GENOMIC DNA]</scope>
    <source>
        <strain evidence="2">IAP13</strain>
    </source>
</reference>
<feature type="region of interest" description="Disordered" evidence="1">
    <location>
        <begin position="46"/>
        <end position="72"/>
    </location>
</feature>
<organism evidence="2 3">
    <name type="scientific">Candidatus Endonucleibacter bathymodioli</name>
    <dbReference type="NCBI Taxonomy" id="539814"/>
    <lineage>
        <taxon>Bacteria</taxon>
        <taxon>Pseudomonadati</taxon>
        <taxon>Pseudomonadota</taxon>
        <taxon>Gammaproteobacteria</taxon>
        <taxon>Oceanospirillales</taxon>
        <taxon>Endozoicomonadaceae</taxon>
        <taxon>Candidatus Endonucleibacter</taxon>
    </lineage>
</organism>
<gene>
    <name evidence="2" type="ORF">QS748_01370</name>
</gene>
<evidence type="ECO:0000313" key="3">
    <source>
        <dbReference type="Proteomes" id="UP001178148"/>
    </source>
</evidence>
<comment type="caution">
    <text evidence="2">The sequence shown here is derived from an EMBL/GenBank/DDBJ whole genome shotgun (WGS) entry which is preliminary data.</text>
</comment>
<sequence length="92" mass="10991">MIKKTNELTPHYKDFININLKQSVESYIADDDERHTKNLHEALHRFSTKLKREGESNKSSKQNKIKQSERGSKFKEKNTELLLMPIKYWEIL</sequence>
<name>A0AA90NRH1_9GAMM</name>
<keyword evidence="3" id="KW-1185">Reference proteome</keyword>
<evidence type="ECO:0000313" key="2">
    <source>
        <dbReference type="EMBL" id="MDP0587915.1"/>
    </source>
</evidence>
<dbReference type="AlphaFoldDB" id="A0AA90NRH1"/>
<evidence type="ECO:0000256" key="1">
    <source>
        <dbReference type="SAM" id="MobiDB-lite"/>
    </source>
</evidence>
<protein>
    <submittedName>
        <fullName evidence="2">Uncharacterized protein</fullName>
    </submittedName>
</protein>
<proteinExistence type="predicted"/>